<name>A0A0E9TSD0_ANGAN</name>
<organism evidence="1">
    <name type="scientific">Anguilla anguilla</name>
    <name type="common">European freshwater eel</name>
    <name type="synonym">Muraena anguilla</name>
    <dbReference type="NCBI Taxonomy" id="7936"/>
    <lineage>
        <taxon>Eukaryota</taxon>
        <taxon>Metazoa</taxon>
        <taxon>Chordata</taxon>
        <taxon>Craniata</taxon>
        <taxon>Vertebrata</taxon>
        <taxon>Euteleostomi</taxon>
        <taxon>Actinopterygii</taxon>
        <taxon>Neopterygii</taxon>
        <taxon>Teleostei</taxon>
        <taxon>Anguilliformes</taxon>
        <taxon>Anguillidae</taxon>
        <taxon>Anguilla</taxon>
    </lineage>
</organism>
<dbReference type="AlphaFoldDB" id="A0A0E9TSD0"/>
<dbReference type="EMBL" id="GBXM01052220">
    <property type="protein sequence ID" value="JAH56357.1"/>
    <property type="molecule type" value="Transcribed_RNA"/>
</dbReference>
<proteinExistence type="predicted"/>
<protein>
    <submittedName>
        <fullName evidence="1">Uncharacterized protein</fullName>
    </submittedName>
</protein>
<accession>A0A0E9TSD0</accession>
<reference evidence="1" key="2">
    <citation type="journal article" date="2015" name="Fish Shellfish Immunol.">
        <title>Early steps in the European eel (Anguilla anguilla)-Vibrio vulnificus interaction in the gills: Role of the RtxA13 toxin.</title>
        <authorList>
            <person name="Callol A."/>
            <person name="Pajuelo D."/>
            <person name="Ebbesson L."/>
            <person name="Teles M."/>
            <person name="MacKenzie S."/>
            <person name="Amaro C."/>
        </authorList>
    </citation>
    <scope>NUCLEOTIDE SEQUENCE</scope>
</reference>
<evidence type="ECO:0000313" key="1">
    <source>
        <dbReference type="EMBL" id="JAH56357.1"/>
    </source>
</evidence>
<reference evidence="1" key="1">
    <citation type="submission" date="2014-11" db="EMBL/GenBank/DDBJ databases">
        <authorList>
            <person name="Amaro Gonzalez C."/>
        </authorList>
    </citation>
    <scope>NUCLEOTIDE SEQUENCE</scope>
</reference>
<sequence length="27" mass="3275">MRLQTDTRYTLHIQSQSRTRMLNIPTI</sequence>